<keyword evidence="2" id="KW-0460">Magnesium</keyword>
<keyword evidence="4" id="KW-1185">Reference proteome</keyword>
<dbReference type="HAMAP" id="MF_01139">
    <property type="entry name" value="ISPT"/>
    <property type="match status" value="1"/>
</dbReference>
<evidence type="ECO:0000313" key="3">
    <source>
        <dbReference type="EMBL" id="OJJ24783.1"/>
    </source>
</evidence>
<proteinExistence type="inferred from homology"/>
<dbReference type="PANTHER" id="PTHR10291:SF0">
    <property type="entry name" value="DEHYDRODOLICHYL DIPHOSPHATE SYNTHASE 2"/>
    <property type="match status" value="1"/>
</dbReference>
<feature type="binding site" evidence="2">
    <location>
        <position position="81"/>
    </location>
    <ligand>
        <name>substrate</name>
    </ligand>
</feature>
<dbReference type="InterPro" id="IPR018520">
    <property type="entry name" value="UPP_synth-like_CS"/>
</dbReference>
<dbReference type="GO" id="GO:0000287">
    <property type="term" value="F:magnesium ion binding"/>
    <property type="evidence" value="ECO:0007669"/>
    <property type="project" value="UniProtKB-UniRule"/>
</dbReference>
<feature type="binding site" evidence="2">
    <location>
        <begin position="206"/>
        <end position="208"/>
    </location>
    <ligand>
        <name>substrate</name>
    </ligand>
</feature>
<comment type="function">
    <text evidence="2">Catalyzes the condensation of isopentenyl diphosphate (IPP) with allylic pyrophosphates generating different type of terpenoids.</text>
</comment>
<dbReference type="SUPFAM" id="SSF64005">
    <property type="entry name" value="Undecaprenyl diphosphate synthase"/>
    <property type="match status" value="1"/>
</dbReference>
<dbReference type="AlphaFoldDB" id="A0A1L9QQ49"/>
<comment type="caution">
    <text evidence="3">The sequence shown here is derived from an EMBL/GenBank/DDBJ whole genome shotgun (WGS) entry which is preliminary data.</text>
</comment>
<feature type="binding site" evidence="2">
    <location>
        <position position="49"/>
    </location>
    <ligand>
        <name>substrate</name>
    </ligand>
</feature>
<keyword evidence="2" id="KW-0479">Metal-binding</keyword>
<dbReference type="NCBIfam" id="NF011405">
    <property type="entry name" value="PRK14830.1"/>
    <property type="match status" value="1"/>
</dbReference>
<dbReference type="InterPro" id="IPR036424">
    <property type="entry name" value="UPP_synth-like_sf"/>
</dbReference>
<protein>
    <recommendedName>
        <fullName evidence="2">Isoprenyl transferase</fullName>
        <ecNumber evidence="2">2.5.1.-</ecNumber>
    </recommendedName>
</protein>
<feature type="binding site" evidence="2">
    <location>
        <position position="32"/>
    </location>
    <ligand>
        <name>Mg(2+)</name>
        <dbReference type="ChEBI" id="CHEBI:18420"/>
    </ligand>
</feature>
<dbReference type="NCBIfam" id="NF011406">
    <property type="entry name" value="PRK14831.1"/>
    <property type="match status" value="1"/>
</dbReference>
<dbReference type="PANTHER" id="PTHR10291">
    <property type="entry name" value="DEHYDRODOLICHYL DIPHOSPHATE SYNTHASE FAMILY MEMBER"/>
    <property type="match status" value="1"/>
</dbReference>
<feature type="binding site" evidence="2">
    <location>
        <position position="83"/>
    </location>
    <ligand>
        <name>substrate</name>
    </ligand>
</feature>
<feature type="binding site" evidence="2">
    <location>
        <position position="37"/>
    </location>
    <ligand>
        <name>substrate</name>
    </ligand>
</feature>
<dbReference type="PROSITE" id="PS01066">
    <property type="entry name" value="UPP_SYNTHASE"/>
    <property type="match status" value="1"/>
</dbReference>
<feature type="binding site" evidence="2">
    <location>
        <begin position="33"/>
        <end position="36"/>
    </location>
    <ligand>
        <name>substrate</name>
    </ligand>
</feature>
<feature type="binding site" evidence="2">
    <location>
        <begin position="77"/>
        <end position="79"/>
    </location>
    <ligand>
        <name>substrate</name>
    </ligand>
</feature>
<comment type="similarity">
    <text evidence="2">Belongs to the UPP synthase family.</text>
</comment>
<sequence length="254" mass="29369">MTAKQIIDHTLKTLPSDLDPQKLPRHVAVIMDGNGRWAQQRGLPRIMGHTRGVDTVRELVRCCDDWGIQALTVYSFSTENWKRPPQEVSVIMTLLEQFLQRELPEMMDRKIRLELVGGLQDLPNSVQKQIQKSMGTTSQNEGMRFTVATNYGGRQEILQVCQALAAQVKQGDLNPEDIDQALFERHLYTVNVGDPDLLIRTSGEMRISNFLLWQLAYAEIYITDILWPDFDRAEMHRALWEFQKRDRRFGKVKS</sequence>
<dbReference type="EMBL" id="MLAW01000025">
    <property type="protein sequence ID" value="OJJ24783.1"/>
    <property type="molecule type" value="Genomic_DNA"/>
</dbReference>
<organism evidence="3 4">
    <name type="scientific">Roseofilum reptotaenium AO1-A</name>
    <dbReference type="NCBI Taxonomy" id="1925591"/>
    <lineage>
        <taxon>Bacteria</taxon>
        <taxon>Bacillati</taxon>
        <taxon>Cyanobacteriota</taxon>
        <taxon>Cyanophyceae</taxon>
        <taxon>Desertifilales</taxon>
        <taxon>Desertifilaceae</taxon>
        <taxon>Roseofilum</taxon>
    </lineage>
</organism>
<reference evidence="3" key="1">
    <citation type="submission" date="2016-10" db="EMBL/GenBank/DDBJ databases">
        <title>CRISPR-Cas defence system in Roseofilum reptotaenium: evidence of a bacteriophage-cyanobacterium arms race in the coral black band disease.</title>
        <authorList>
            <person name="Buerger P."/>
            <person name="Wood-Charlson E.M."/>
            <person name="Weynberg K.D."/>
            <person name="Willis B."/>
            <person name="Van Oppen M.J."/>
        </authorList>
    </citation>
    <scope>NUCLEOTIDE SEQUENCE [LARGE SCALE GENOMIC DNA]</scope>
    <source>
        <strain evidence="3">AO1-A</strain>
    </source>
</reference>
<dbReference type="Pfam" id="PF01255">
    <property type="entry name" value="Prenyltransf"/>
    <property type="match status" value="1"/>
</dbReference>
<dbReference type="STRING" id="1925591.BI308_14515"/>
<accession>A0A1L9QQ49</accession>
<dbReference type="Gene3D" id="3.40.1180.10">
    <property type="entry name" value="Decaprenyl diphosphate synthase-like"/>
    <property type="match status" value="1"/>
</dbReference>
<feature type="binding site" evidence="2">
    <location>
        <position position="200"/>
    </location>
    <ligand>
        <name>substrate</name>
    </ligand>
</feature>
<name>A0A1L9QQ49_9CYAN</name>
<evidence type="ECO:0000313" key="4">
    <source>
        <dbReference type="Proteomes" id="UP000183940"/>
    </source>
</evidence>
<feature type="binding site" evidence="2">
    <location>
        <position position="45"/>
    </location>
    <ligand>
        <name>substrate</name>
    </ligand>
</feature>
<dbReference type="GO" id="GO:0016094">
    <property type="term" value="P:polyprenol biosynthetic process"/>
    <property type="evidence" value="ECO:0007669"/>
    <property type="project" value="TreeGrafter"/>
</dbReference>
<dbReference type="InterPro" id="IPR001441">
    <property type="entry name" value="UPP_synth-like"/>
</dbReference>
<gene>
    <name evidence="3" type="ORF">BI308_14515</name>
</gene>
<feature type="active site" description="Proton acceptor" evidence="2">
    <location>
        <position position="80"/>
    </location>
</feature>
<dbReference type="NCBIfam" id="TIGR00055">
    <property type="entry name" value="uppS"/>
    <property type="match status" value="1"/>
</dbReference>
<dbReference type="FunFam" id="3.40.1180.10:FF:000001">
    <property type="entry name" value="(2E,6E)-farnesyl-diphosphate-specific ditrans,polycis-undecaprenyl-diphosphate synthase"/>
    <property type="match status" value="1"/>
</dbReference>
<dbReference type="Proteomes" id="UP000183940">
    <property type="component" value="Unassembled WGS sequence"/>
</dbReference>
<dbReference type="GO" id="GO:0045547">
    <property type="term" value="F:ditrans,polycis-polyprenyl diphosphate synthase [(2E,6E)-farnesyl diphosphate specific] activity"/>
    <property type="evidence" value="ECO:0007669"/>
    <property type="project" value="TreeGrafter"/>
</dbReference>
<feature type="binding site" evidence="2">
    <location>
        <position position="219"/>
    </location>
    <ligand>
        <name>Mg(2+)</name>
        <dbReference type="ChEBI" id="CHEBI:18420"/>
    </ligand>
</feature>
<feature type="active site" evidence="2">
    <location>
        <position position="32"/>
    </location>
</feature>
<evidence type="ECO:0000256" key="1">
    <source>
        <dbReference type="ARBA" id="ARBA00022679"/>
    </source>
</evidence>
<comment type="cofactor">
    <cofactor evidence="2">
        <name>Mg(2+)</name>
        <dbReference type="ChEBI" id="CHEBI:18420"/>
    </cofactor>
    <text evidence="2">Binds 2 magnesium ions per subunit.</text>
</comment>
<dbReference type="CDD" id="cd00475">
    <property type="entry name" value="Cis_IPPS"/>
    <property type="match status" value="1"/>
</dbReference>
<keyword evidence="1 2" id="KW-0808">Transferase</keyword>
<evidence type="ECO:0000256" key="2">
    <source>
        <dbReference type="HAMAP-Rule" id="MF_01139"/>
    </source>
</evidence>
<comment type="subunit">
    <text evidence="2">Homodimer.</text>
</comment>
<dbReference type="EC" id="2.5.1.-" evidence="2"/>